<name>A0A9P4LX32_9PEZI</name>
<dbReference type="AlphaFoldDB" id="A0A9P4LX32"/>
<dbReference type="SMART" id="SM00822">
    <property type="entry name" value="PKS_KR"/>
    <property type="match status" value="1"/>
</dbReference>
<reference evidence="5" key="1">
    <citation type="journal article" date="2020" name="Stud. Mycol.">
        <title>101 Dothideomycetes genomes: a test case for predicting lifestyles and emergence of pathogens.</title>
        <authorList>
            <person name="Haridas S."/>
            <person name="Albert R."/>
            <person name="Binder M."/>
            <person name="Bloem J."/>
            <person name="Labutti K."/>
            <person name="Salamov A."/>
            <person name="Andreopoulos B."/>
            <person name="Baker S."/>
            <person name="Barry K."/>
            <person name="Bills G."/>
            <person name="Bluhm B."/>
            <person name="Cannon C."/>
            <person name="Castanera R."/>
            <person name="Culley D."/>
            <person name="Daum C."/>
            <person name="Ezra D."/>
            <person name="Gonzalez J."/>
            <person name="Henrissat B."/>
            <person name="Kuo A."/>
            <person name="Liang C."/>
            <person name="Lipzen A."/>
            <person name="Lutzoni F."/>
            <person name="Magnuson J."/>
            <person name="Mondo S."/>
            <person name="Nolan M."/>
            <person name="Ohm R."/>
            <person name="Pangilinan J."/>
            <person name="Park H.-J."/>
            <person name="Ramirez L."/>
            <person name="Alfaro M."/>
            <person name="Sun H."/>
            <person name="Tritt A."/>
            <person name="Yoshinaga Y."/>
            <person name="Zwiers L.-H."/>
            <person name="Turgeon B."/>
            <person name="Goodwin S."/>
            <person name="Spatafora J."/>
            <person name="Crous P."/>
            <person name="Grigoriev I."/>
        </authorList>
    </citation>
    <scope>NUCLEOTIDE SEQUENCE</scope>
    <source>
        <strain evidence="5">CBS 121410</strain>
    </source>
</reference>
<dbReference type="PRINTS" id="PR00081">
    <property type="entry name" value="GDHRDH"/>
</dbReference>
<dbReference type="FunFam" id="3.40.50.720:FF:000374">
    <property type="entry name" value="3-oxoacyl-(Acyl-carrier-protein) reductase"/>
    <property type="match status" value="1"/>
</dbReference>
<protein>
    <submittedName>
        <fullName evidence="5">NAD(P)-binding protein</fullName>
    </submittedName>
</protein>
<dbReference type="InterPro" id="IPR002347">
    <property type="entry name" value="SDR_fam"/>
</dbReference>
<dbReference type="PRINTS" id="PR00080">
    <property type="entry name" value="SDRFAMILY"/>
</dbReference>
<keyword evidence="6" id="KW-1185">Reference proteome</keyword>
<evidence type="ECO:0000256" key="3">
    <source>
        <dbReference type="ARBA" id="ARBA00023002"/>
    </source>
</evidence>
<gene>
    <name evidence="5" type="ORF">K490DRAFT_42616</name>
</gene>
<dbReference type="InterPro" id="IPR057326">
    <property type="entry name" value="KR_dom"/>
</dbReference>
<keyword evidence="2" id="KW-0521">NADP</keyword>
<evidence type="ECO:0000256" key="2">
    <source>
        <dbReference type="ARBA" id="ARBA00022857"/>
    </source>
</evidence>
<proteinExistence type="inferred from homology"/>
<dbReference type="InterPro" id="IPR036291">
    <property type="entry name" value="NAD(P)-bd_dom_sf"/>
</dbReference>
<dbReference type="SUPFAM" id="SSF51735">
    <property type="entry name" value="NAD(P)-binding Rossmann-fold domains"/>
    <property type="match status" value="1"/>
</dbReference>
<organism evidence="5 6">
    <name type="scientific">Saccharata proteae CBS 121410</name>
    <dbReference type="NCBI Taxonomy" id="1314787"/>
    <lineage>
        <taxon>Eukaryota</taxon>
        <taxon>Fungi</taxon>
        <taxon>Dikarya</taxon>
        <taxon>Ascomycota</taxon>
        <taxon>Pezizomycotina</taxon>
        <taxon>Dothideomycetes</taxon>
        <taxon>Dothideomycetes incertae sedis</taxon>
        <taxon>Botryosphaeriales</taxon>
        <taxon>Saccharataceae</taxon>
        <taxon>Saccharata</taxon>
    </lineage>
</organism>
<keyword evidence="3" id="KW-0560">Oxidoreductase</keyword>
<comment type="similarity">
    <text evidence="1">Belongs to the short-chain dehydrogenases/reductases (SDR) family.</text>
</comment>
<evidence type="ECO:0000259" key="4">
    <source>
        <dbReference type="SMART" id="SM00822"/>
    </source>
</evidence>
<evidence type="ECO:0000313" key="5">
    <source>
        <dbReference type="EMBL" id="KAF2087194.1"/>
    </source>
</evidence>
<dbReference type="Pfam" id="PF13561">
    <property type="entry name" value="adh_short_C2"/>
    <property type="match status" value="1"/>
</dbReference>
<accession>A0A9P4LX32</accession>
<dbReference type="Proteomes" id="UP000799776">
    <property type="component" value="Unassembled WGS sequence"/>
</dbReference>
<feature type="domain" description="Ketoreductase" evidence="4">
    <location>
        <begin position="14"/>
        <end position="202"/>
    </location>
</feature>
<evidence type="ECO:0000256" key="1">
    <source>
        <dbReference type="ARBA" id="ARBA00006484"/>
    </source>
</evidence>
<dbReference type="Gene3D" id="3.40.50.720">
    <property type="entry name" value="NAD(P)-binding Rossmann-like Domain"/>
    <property type="match status" value="1"/>
</dbReference>
<comment type="caution">
    <text evidence="5">The sequence shown here is derived from an EMBL/GenBank/DDBJ whole genome shotgun (WGS) entry which is preliminary data.</text>
</comment>
<dbReference type="EMBL" id="ML978721">
    <property type="protein sequence ID" value="KAF2087194.1"/>
    <property type="molecule type" value="Genomic_DNA"/>
</dbReference>
<sequence>MGSVAQPGLPLAGKVAIVTGAARGIGVGIALELANRGAKVVCSYTSPSSSKLSDDLISKIKALNNGSDAIKVSADLKDPAAPAEIVSATTAAFGPHIDILVNNAGVGSLKFLPDITAEAIAEVYDVNVRAPILMAKAVLPHLRAPGRIINISSAGSRLGLPGFTIYASSKAALEGATRSLASELGEKGHTVNAVDPGPVESDMLRESVDDKTLNDWMAKTPVEKRIAQPKDIADVVAWLAEEQSRWVSGQTISATGGFLMI</sequence>
<dbReference type="OrthoDB" id="47007at2759"/>
<dbReference type="GO" id="GO:0016491">
    <property type="term" value="F:oxidoreductase activity"/>
    <property type="evidence" value="ECO:0007669"/>
    <property type="project" value="UniProtKB-KW"/>
</dbReference>
<dbReference type="PANTHER" id="PTHR43639:SF1">
    <property type="entry name" value="SHORT-CHAIN DEHYDROGENASE_REDUCTASE FAMILY PROTEIN"/>
    <property type="match status" value="1"/>
</dbReference>
<evidence type="ECO:0000313" key="6">
    <source>
        <dbReference type="Proteomes" id="UP000799776"/>
    </source>
</evidence>
<dbReference type="PANTHER" id="PTHR43639">
    <property type="entry name" value="OXIDOREDUCTASE, SHORT-CHAIN DEHYDROGENASE/REDUCTASE FAMILY (AFU_ORTHOLOGUE AFUA_5G02870)"/>
    <property type="match status" value="1"/>
</dbReference>